<organism evidence="2 4">
    <name type="scientific">Toxocara canis</name>
    <name type="common">Canine roundworm</name>
    <dbReference type="NCBI Taxonomy" id="6265"/>
    <lineage>
        <taxon>Eukaryota</taxon>
        <taxon>Metazoa</taxon>
        <taxon>Ecdysozoa</taxon>
        <taxon>Nematoda</taxon>
        <taxon>Chromadorea</taxon>
        <taxon>Rhabditida</taxon>
        <taxon>Spirurina</taxon>
        <taxon>Ascaridomorpha</taxon>
        <taxon>Ascaridoidea</taxon>
        <taxon>Toxocaridae</taxon>
        <taxon>Toxocara</taxon>
    </lineage>
</organism>
<name>A0A0B2V5D1_TOXCA</name>
<evidence type="ECO:0000313" key="3">
    <source>
        <dbReference type="EMBL" id="VDM41914.1"/>
    </source>
</evidence>
<keyword evidence="4" id="KW-1185">Reference proteome</keyword>
<feature type="region of interest" description="Disordered" evidence="1">
    <location>
        <begin position="95"/>
        <end position="114"/>
    </location>
</feature>
<reference evidence="2 4" key="1">
    <citation type="submission" date="2014-11" db="EMBL/GenBank/DDBJ databases">
        <title>Genetic blueprint of the zoonotic pathogen Toxocara canis.</title>
        <authorList>
            <person name="Zhu X.-Q."/>
            <person name="Korhonen P.K."/>
            <person name="Cai H."/>
            <person name="Young N.D."/>
            <person name="Nejsum P."/>
            <person name="von Samson-Himmelstjerna G."/>
            <person name="Boag P.R."/>
            <person name="Tan P."/>
            <person name="Li Q."/>
            <person name="Min J."/>
            <person name="Yang Y."/>
            <person name="Wang X."/>
            <person name="Fang X."/>
            <person name="Hall R.S."/>
            <person name="Hofmann A."/>
            <person name="Sternberg P.W."/>
            <person name="Jex A.R."/>
            <person name="Gasser R.B."/>
        </authorList>
    </citation>
    <scope>NUCLEOTIDE SEQUENCE [LARGE SCALE GENOMIC DNA]</scope>
    <source>
        <strain evidence="2">PN_DK_2014</strain>
    </source>
</reference>
<proteinExistence type="predicted"/>
<sequence>MTSVRKALHPMNGHLENQSPEGKNSLKPISKPKAQLRVVDVNRAANEGANNNLNETKCVKNESRTIEVSKLEMRTATTKERVKEELEHAKRNEKKCVKSRSVGRETVPRNEATKEDSRSFVCETNPSYVCKTLKETVDGEKTKEKKRGLEQDSSCKRQIEKSTSEMYVQTEVTVNEDMLQLTADDLTSETVSATYWRALARKYESLLDEEIHNNFRLFVRLGELHGEIETIERETEAVMEFVRNAIARGQSSSNAHA</sequence>
<feature type="region of interest" description="Disordered" evidence="1">
    <location>
        <begin position="1"/>
        <end position="31"/>
    </location>
</feature>
<dbReference type="SUPFAM" id="SSF111469">
    <property type="entry name" value="Geminin coiled-coil domain"/>
    <property type="match status" value="1"/>
</dbReference>
<dbReference type="EMBL" id="JPKZ01002071">
    <property type="protein sequence ID" value="KHN78656.1"/>
    <property type="molecule type" value="Genomic_DNA"/>
</dbReference>
<dbReference type="AlphaFoldDB" id="A0A0B2V5D1"/>
<protein>
    <submittedName>
        <fullName evidence="2">Uncharacterized protein</fullName>
    </submittedName>
</protein>
<dbReference type="Gene3D" id="1.20.5.1180">
    <property type="entry name" value="Geminin coiled-coil domain"/>
    <property type="match status" value="1"/>
</dbReference>
<gene>
    <name evidence="2" type="ORF">Tcan_09273</name>
    <name evidence="3" type="ORF">TCNE_LOCUS10593</name>
</gene>
<evidence type="ECO:0000313" key="4">
    <source>
        <dbReference type="Proteomes" id="UP000031036"/>
    </source>
</evidence>
<dbReference type="Proteomes" id="UP000031036">
    <property type="component" value="Unassembled WGS sequence"/>
</dbReference>
<reference evidence="3" key="2">
    <citation type="submission" date="2018-11" db="EMBL/GenBank/DDBJ databases">
        <authorList>
            <consortium name="Pathogen Informatics"/>
        </authorList>
    </citation>
    <scope>NUCLEOTIDE SEQUENCE [LARGE SCALE GENOMIC DNA]</scope>
</reference>
<dbReference type="OrthoDB" id="5843220at2759"/>
<evidence type="ECO:0000313" key="2">
    <source>
        <dbReference type="EMBL" id="KHN78656.1"/>
    </source>
</evidence>
<accession>A0A0B2V5D1</accession>
<dbReference type="EMBL" id="UYWY01020551">
    <property type="protein sequence ID" value="VDM41914.1"/>
    <property type="molecule type" value="Genomic_DNA"/>
</dbReference>
<evidence type="ECO:0000256" key="1">
    <source>
        <dbReference type="SAM" id="MobiDB-lite"/>
    </source>
</evidence>